<accession>A0AAV9X4I4</accession>
<evidence type="ECO:0000313" key="2">
    <source>
        <dbReference type="EMBL" id="KAK6535622.1"/>
    </source>
</evidence>
<feature type="compositionally biased region" description="Acidic residues" evidence="1">
    <location>
        <begin position="401"/>
        <end position="455"/>
    </location>
</feature>
<dbReference type="EMBL" id="JAVHJO010000010">
    <property type="protein sequence ID" value="KAK6535622.1"/>
    <property type="molecule type" value="Genomic_DNA"/>
</dbReference>
<evidence type="ECO:0000256" key="1">
    <source>
        <dbReference type="SAM" id="MobiDB-lite"/>
    </source>
</evidence>
<feature type="region of interest" description="Disordered" evidence="1">
    <location>
        <begin position="393"/>
        <end position="466"/>
    </location>
</feature>
<dbReference type="Proteomes" id="UP001365542">
    <property type="component" value="Unassembled WGS sequence"/>
</dbReference>
<reference evidence="2 3" key="1">
    <citation type="submission" date="2019-10" db="EMBL/GenBank/DDBJ databases">
        <authorList>
            <person name="Palmer J.M."/>
        </authorList>
    </citation>
    <scope>NUCLEOTIDE SEQUENCE [LARGE SCALE GENOMIC DNA]</scope>
    <source>
        <strain evidence="2 3">TWF694</strain>
    </source>
</reference>
<comment type="caution">
    <text evidence="2">The sequence shown here is derived from an EMBL/GenBank/DDBJ whole genome shotgun (WGS) entry which is preliminary data.</text>
</comment>
<dbReference type="PANTHER" id="PTHR42085:SF1">
    <property type="entry name" value="F-BOX DOMAIN-CONTAINING PROTEIN"/>
    <property type="match status" value="1"/>
</dbReference>
<gene>
    <name evidence="2" type="ORF">TWF694_002077</name>
</gene>
<sequence>MKPFTLVNDNIRNFRLVNQQQRKKPDIQRDKVKVEPEIMSKKVNRLTFTTDISPQPSSSLFRLPAEIRSQIYEEALTPTPDPSNPYPTATCYTRPELPGPRTAAVALLRTCKAIYAETWHLPFLTSELIFYLTDDSRRPPRAETFVGVQQILNKLAETDADTRVRKVRFFAQLCNLEPGAQLQRILNMRFFQPLEITVTVRHTDFWWWESDESLRVGGDWVAKCRFPDSVRVINVEFESLERKKVQVDEICEQAVKWWEFIREDGTVLATRGEGEVVRWTGASTWGNQRWLRDETGPGTLEYYLKRITWRIKKDQYGTVIKSELVPKASRWCPKAIGVNLAATKVLPLQSSVCSASLTQLQSVGVDQDTPTAEAIEMLVNRRNEYSRNRGFLMEPPSWLVESDEDDEEDEGEDYDEEDDEEDDEDDDDDDDDDEDDDEEGEEAGDELEQGEDDEIQLNSGPEIPYTDAQIAELERAHISIA</sequence>
<evidence type="ECO:0000313" key="3">
    <source>
        <dbReference type="Proteomes" id="UP001365542"/>
    </source>
</evidence>
<dbReference type="AlphaFoldDB" id="A0AAV9X4I4"/>
<protein>
    <submittedName>
        <fullName evidence="2">Uncharacterized protein</fullName>
    </submittedName>
</protein>
<dbReference type="PANTHER" id="PTHR42085">
    <property type="entry name" value="F-BOX DOMAIN-CONTAINING PROTEIN"/>
    <property type="match status" value="1"/>
</dbReference>
<name>A0AAV9X4I4_9PEZI</name>
<proteinExistence type="predicted"/>
<organism evidence="2 3">
    <name type="scientific">Orbilia ellipsospora</name>
    <dbReference type="NCBI Taxonomy" id="2528407"/>
    <lineage>
        <taxon>Eukaryota</taxon>
        <taxon>Fungi</taxon>
        <taxon>Dikarya</taxon>
        <taxon>Ascomycota</taxon>
        <taxon>Pezizomycotina</taxon>
        <taxon>Orbiliomycetes</taxon>
        <taxon>Orbiliales</taxon>
        <taxon>Orbiliaceae</taxon>
        <taxon>Orbilia</taxon>
    </lineage>
</organism>
<keyword evidence="3" id="KW-1185">Reference proteome</keyword>
<dbReference type="InterPro" id="IPR038883">
    <property type="entry name" value="AN11006-like"/>
</dbReference>